<protein>
    <submittedName>
        <fullName evidence="2">Uncharacterized protein</fullName>
    </submittedName>
</protein>
<dbReference type="OrthoDB" id="775892at2759"/>
<reference evidence="3" key="1">
    <citation type="submission" date="2016-04" db="EMBL/GenBank/DDBJ databases">
        <title>Cephalotus genome sequencing.</title>
        <authorList>
            <person name="Fukushima K."/>
            <person name="Hasebe M."/>
            <person name="Fang X."/>
        </authorList>
    </citation>
    <scope>NUCLEOTIDE SEQUENCE [LARGE SCALE GENOMIC DNA]</scope>
    <source>
        <strain evidence="3">cv. St1</strain>
    </source>
</reference>
<organism evidence="2 3">
    <name type="scientific">Cephalotus follicularis</name>
    <name type="common">Albany pitcher plant</name>
    <dbReference type="NCBI Taxonomy" id="3775"/>
    <lineage>
        <taxon>Eukaryota</taxon>
        <taxon>Viridiplantae</taxon>
        <taxon>Streptophyta</taxon>
        <taxon>Embryophyta</taxon>
        <taxon>Tracheophyta</taxon>
        <taxon>Spermatophyta</taxon>
        <taxon>Magnoliopsida</taxon>
        <taxon>eudicotyledons</taxon>
        <taxon>Gunneridae</taxon>
        <taxon>Pentapetalae</taxon>
        <taxon>rosids</taxon>
        <taxon>fabids</taxon>
        <taxon>Oxalidales</taxon>
        <taxon>Cephalotaceae</taxon>
        <taxon>Cephalotus</taxon>
    </lineage>
</organism>
<evidence type="ECO:0000256" key="1">
    <source>
        <dbReference type="SAM" id="MobiDB-lite"/>
    </source>
</evidence>
<feature type="region of interest" description="Disordered" evidence="1">
    <location>
        <begin position="23"/>
        <end position="46"/>
    </location>
</feature>
<dbReference type="PANTHER" id="PTHR36709">
    <property type="entry name" value="OS02G0604100 PROTEIN"/>
    <property type="match status" value="1"/>
</dbReference>
<dbReference type="InParanoid" id="A0A1Q3CIV1"/>
<proteinExistence type="predicted"/>
<gene>
    <name evidence="2" type="ORF">CFOL_v3_23453</name>
</gene>
<accession>A0A1Q3CIV1</accession>
<evidence type="ECO:0000313" key="3">
    <source>
        <dbReference type="Proteomes" id="UP000187406"/>
    </source>
</evidence>
<dbReference type="FunCoup" id="A0A1Q3CIV1">
    <property type="interactions" value="1028"/>
</dbReference>
<dbReference type="STRING" id="3775.A0A1Q3CIV1"/>
<name>A0A1Q3CIV1_CEPFO</name>
<dbReference type="AlphaFoldDB" id="A0A1Q3CIV1"/>
<comment type="caution">
    <text evidence="2">The sequence shown here is derived from an EMBL/GenBank/DDBJ whole genome shotgun (WGS) entry which is preliminary data.</text>
</comment>
<dbReference type="Proteomes" id="UP000187406">
    <property type="component" value="Unassembled WGS sequence"/>
</dbReference>
<dbReference type="EMBL" id="BDDD01002089">
    <property type="protein sequence ID" value="GAV79991.1"/>
    <property type="molecule type" value="Genomic_DNA"/>
</dbReference>
<dbReference type="PANTHER" id="PTHR36709:SF1">
    <property type="entry name" value="OS02G0604100 PROTEIN"/>
    <property type="match status" value="1"/>
</dbReference>
<sequence>MAKFNVVQKKRRALVGEKKRALHGDPFTGKLKNRSQPLSVSGKRKRKLFKRWRREQKEAMEKGLVTMQDIEMAVTEGTSQDTDERPKKFHVKKGLKIKQLKRKGESLPHDAASLLPLTVASLSCCKNRRNTKRATEASVDSMVE</sequence>
<keyword evidence="3" id="KW-1185">Reference proteome</keyword>
<evidence type="ECO:0000313" key="2">
    <source>
        <dbReference type="EMBL" id="GAV79991.1"/>
    </source>
</evidence>